<evidence type="ECO:0000256" key="1">
    <source>
        <dbReference type="SAM" id="MobiDB-lite"/>
    </source>
</evidence>
<dbReference type="PANTHER" id="PTHR24637:SF421">
    <property type="entry name" value="CUTICLE COLLAGEN DPY-2"/>
    <property type="match status" value="1"/>
</dbReference>
<proteinExistence type="predicted"/>
<dbReference type="PANTHER" id="PTHR24637">
    <property type="entry name" value="COLLAGEN"/>
    <property type="match status" value="1"/>
</dbReference>
<evidence type="ECO:0000313" key="3">
    <source>
        <dbReference type="Proteomes" id="UP000221250"/>
    </source>
</evidence>
<dbReference type="Proteomes" id="UP000221250">
    <property type="component" value="Segment"/>
</dbReference>
<accession>A0A1S6L326</accession>
<keyword evidence="3" id="KW-1185">Reference proteome</keyword>
<dbReference type="EMBL" id="KY448244">
    <property type="protein sequence ID" value="AQT28582.1"/>
    <property type="molecule type" value="Genomic_DNA"/>
</dbReference>
<dbReference type="Pfam" id="PF01391">
    <property type="entry name" value="Collagen"/>
    <property type="match status" value="1"/>
</dbReference>
<evidence type="ECO:0000313" key="2">
    <source>
        <dbReference type="EMBL" id="AQT28582.1"/>
    </source>
</evidence>
<name>A0A1S6L326_9CAUD</name>
<feature type="region of interest" description="Disordered" evidence="1">
    <location>
        <begin position="91"/>
        <end position="125"/>
    </location>
</feature>
<gene>
    <name evidence="2" type="ORF">YOLOSWAG_100</name>
</gene>
<organism evidence="2 3">
    <name type="scientific">Erwinia phage vB_EamM_Yoloswag</name>
    <dbReference type="NCBI Taxonomy" id="1958956"/>
    <lineage>
        <taxon>Viruses</taxon>
        <taxon>Duplodnaviria</taxon>
        <taxon>Heunggongvirae</taxon>
        <taxon>Uroviricota</taxon>
        <taxon>Caudoviricetes</taxon>
        <taxon>Yoloswagvirus</taxon>
        <taxon>Yoloswagvirus yoloswag</taxon>
    </lineage>
</organism>
<dbReference type="InterPro" id="IPR008160">
    <property type="entry name" value="Collagen"/>
</dbReference>
<reference evidence="2 3" key="1">
    <citation type="submission" date="2017-01" db="EMBL/GenBank/DDBJ databases">
        <authorList>
            <person name="Mah S.A."/>
            <person name="Swanson W.J."/>
            <person name="Moy G.W."/>
            <person name="Vacquier V.D."/>
        </authorList>
    </citation>
    <scope>NUCLEOTIDE SEQUENCE [LARGE SCALE GENOMIC DNA]</scope>
</reference>
<protein>
    <submittedName>
        <fullName evidence="2">Putative tail fiber protein</fullName>
    </submittedName>
</protein>
<sequence>MVQKIDVGMIKADSTGEVVSQETGLSVRTLSTDTLDGVFDRQNGQLSINIPNVGKLVINGLPTVNDIGYGPAGIPGSDGSDGINGLMGTDGRRGTDGCPGARGREGDKGKQGIQGIRGWIGPTGNTGATGPTGASGVLEVYVQADDPSLTQTVSAGAIWVRA</sequence>